<gene>
    <name evidence="4" type="ORF">PPNO1_LOCUS4920</name>
</gene>
<keyword evidence="2" id="KW-0472">Membrane</keyword>
<keyword evidence="3" id="KW-0732">Signal</keyword>
<feature type="chain" id="PRO_5040166069" evidence="3">
    <location>
        <begin position="24"/>
        <end position="241"/>
    </location>
</feature>
<reference evidence="4" key="1">
    <citation type="submission" date="2022-11" db="EMBL/GenBank/DDBJ databases">
        <authorList>
            <person name="Scott C."/>
            <person name="Bruce N."/>
        </authorList>
    </citation>
    <scope>NUCLEOTIDE SEQUENCE</scope>
</reference>
<keyword evidence="5" id="KW-1185">Reference proteome</keyword>
<dbReference type="AlphaFoldDB" id="A0A9P1MBY3"/>
<dbReference type="EMBL" id="CALLCH030000012">
    <property type="protein sequence ID" value="CAI4215201.1"/>
    <property type="molecule type" value="Genomic_DNA"/>
</dbReference>
<feature type="transmembrane region" description="Helical" evidence="2">
    <location>
        <begin position="117"/>
        <end position="137"/>
    </location>
</feature>
<feature type="region of interest" description="Disordered" evidence="1">
    <location>
        <begin position="178"/>
        <end position="209"/>
    </location>
</feature>
<comment type="caution">
    <text evidence="4">The sequence shown here is derived from an EMBL/GenBank/DDBJ whole genome shotgun (WGS) entry which is preliminary data.</text>
</comment>
<dbReference type="Proteomes" id="UP000838763">
    <property type="component" value="Unassembled WGS sequence"/>
</dbReference>
<feature type="compositionally biased region" description="Pro residues" evidence="1">
    <location>
        <begin position="190"/>
        <end position="199"/>
    </location>
</feature>
<keyword evidence="2" id="KW-1133">Transmembrane helix</keyword>
<evidence type="ECO:0000313" key="4">
    <source>
        <dbReference type="EMBL" id="CAI4215201.1"/>
    </source>
</evidence>
<evidence type="ECO:0000256" key="2">
    <source>
        <dbReference type="SAM" id="Phobius"/>
    </source>
</evidence>
<proteinExistence type="predicted"/>
<feature type="region of interest" description="Disordered" evidence="1">
    <location>
        <begin position="55"/>
        <end position="82"/>
    </location>
</feature>
<keyword evidence="2" id="KW-0812">Transmembrane</keyword>
<organism evidence="4 5">
    <name type="scientific">Parascedosporium putredinis</name>
    <dbReference type="NCBI Taxonomy" id="1442378"/>
    <lineage>
        <taxon>Eukaryota</taxon>
        <taxon>Fungi</taxon>
        <taxon>Dikarya</taxon>
        <taxon>Ascomycota</taxon>
        <taxon>Pezizomycotina</taxon>
        <taxon>Sordariomycetes</taxon>
        <taxon>Hypocreomycetidae</taxon>
        <taxon>Microascales</taxon>
        <taxon>Microascaceae</taxon>
        <taxon>Parascedosporium</taxon>
    </lineage>
</organism>
<name>A0A9P1MBY3_9PEZI</name>
<accession>A0A9P1MBY3</accession>
<feature type="signal peptide" evidence="3">
    <location>
        <begin position="1"/>
        <end position="23"/>
    </location>
</feature>
<sequence length="241" mass="25382">MSRYPVRTLILLIPFVSWASAQGYGVDVGFADTCCANDRYCYVDHAAVTARCCPSSKTATKPAGPPSTTARKPPPPLHQPLRLPVCAPGPSITVIGNDDDDNNGADASLSDGAKAGIGAGVAVGVSAVTASLTWLWLSRRRRAAPLPPPSLAARKSVPAQPQAPDDIAVPVEIDSKAVGPAISPHDDPAAPTPLTPPPFVSLTPETPEHRAELYGSEVPAQASRAMRRRPLFHRNPRCLRL</sequence>
<evidence type="ECO:0000256" key="3">
    <source>
        <dbReference type="SAM" id="SignalP"/>
    </source>
</evidence>
<protein>
    <submittedName>
        <fullName evidence="4">Uncharacterized protein</fullName>
    </submittedName>
</protein>
<dbReference type="OrthoDB" id="4499262at2759"/>
<evidence type="ECO:0000256" key="1">
    <source>
        <dbReference type="SAM" id="MobiDB-lite"/>
    </source>
</evidence>
<evidence type="ECO:0000313" key="5">
    <source>
        <dbReference type="Proteomes" id="UP000838763"/>
    </source>
</evidence>